<evidence type="ECO:0000313" key="1">
    <source>
        <dbReference type="EMBL" id="TMR30646.1"/>
    </source>
</evidence>
<keyword evidence="2" id="KW-1185">Reference proteome</keyword>
<organism evidence="1 2">
    <name type="scientific">Actinomadura geliboluensis</name>
    <dbReference type="NCBI Taxonomy" id="882440"/>
    <lineage>
        <taxon>Bacteria</taxon>
        <taxon>Bacillati</taxon>
        <taxon>Actinomycetota</taxon>
        <taxon>Actinomycetes</taxon>
        <taxon>Streptosporangiales</taxon>
        <taxon>Thermomonosporaceae</taxon>
        <taxon>Actinomadura</taxon>
    </lineage>
</organism>
<dbReference type="OrthoDB" id="3568381at2"/>
<dbReference type="EMBL" id="VCKZ01000333">
    <property type="protein sequence ID" value="TMR30646.1"/>
    <property type="molecule type" value="Genomic_DNA"/>
</dbReference>
<accession>A0A5S4GCA5</accession>
<protein>
    <submittedName>
        <fullName evidence="1">Transcriptional regulator</fullName>
    </submittedName>
</protein>
<comment type="caution">
    <text evidence="1">The sequence shown here is derived from an EMBL/GenBank/DDBJ whole genome shotgun (WGS) entry which is preliminary data.</text>
</comment>
<dbReference type="Proteomes" id="UP000305238">
    <property type="component" value="Unassembled WGS sequence"/>
</dbReference>
<sequence>MTGSAESAVLHVLRCIGHAELPRVADAAGLPDLDAESHLIDLAAAGLVTRTSGAWGLTEAGRDEDARRTARELDAGGARDVLTAAYEKFMVLNPELLDLCSAWQLRTVDGVAAPNDHSDPSYDARVLDRFADLDRRAEAVIADLAAALPRFGRYRARLSAALDRARAGALEHLADSMTSYHTVWFQLHEDLLATLGIPRAWTAAR</sequence>
<proteinExistence type="predicted"/>
<reference evidence="1 2" key="1">
    <citation type="submission" date="2019-05" db="EMBL/GenBank/DDBJ databases">
        <title>Draft genome sequence of Actinomadura geliboluensis A8036.</title>
        <authorList>
            <person name="Saricaoglu S."/>
            <person name="Isik K."/>
        </authorList>
    </citation>
    <scope>NUCLEOTIDE SEQUENCE [LARGE SCALE GENOMIC DNA]</scope>
    <source>
        <strain evidence="1 2">A8036</strain>
    </source>
</reference>
<dbReference type="RefSeq" id="WP_138640460.1">
    <property type="nucleotide sequence ID" value="NZ_VCKZ01000333.1"/>
</dbReference>
<gene>
    <name evidence="1" type="ORF">ETD96_33300</name>
</gene>
<name>A0A5S4GCA5_9ACTN</name>
<dbReference type="AlphaFoldDB" id="A0A5S4GCA5"/>
<evidence type="ECO:0000313" key="2">
    <source>
        <dbReference type="Proteomes" id="UP000305238"/>
    </source>
</evidence>